<organism evidence="3 4">
    <name type="scientific">Methylobacter tundripaludum</name>
    <dbReference type="NCBI Taxonomy" id="173365"/>
    <lineage>
        <taxon>Bacteria</taxon>
        <taxon>Pseudomonadati</taxon>
        <taxon>Pseudomonadota</taxon>
        <taxon>Gammaproteobacteria</taxon>
        <taxon>Methylococcales</taxon>
        <taxon>Methylococcaceae</taxon>
        <taxon>Methylobacter</taxon>
    </lineage>
</organism>
<evidence type="ECO:0000256" key="1">
    <source>
        <dbReference type="ARBA" id="ARBA00008007"/>
    </source>
</evidence>
<dbReference type="Pfam" id="PF18912">
    <property type="entry name" value="DZR_2"/>
    <property type="match status" value="1"/>
</dbReference>
<dbReference type="PANTHER" id="PTHR47505">
    <property type="entry name" value="DNA UTILIZATION PROTEIN YHGH"/>
    <property type="match status" value="1"/>
</dbReference>
<dbReference type="Gene3D" id="3.40.50.2020">
    <property type="match status" value="1"/>
</dbReference>
<dbReference type="InterPro" id="IPR029057">
    <property type="entry name" value="PRTase-like"/>
</dbReference>
<dbReference type="InterPro" id="IPR044005">
    <property type="entry name" value="DZR_2"/>
</dbReference>
<gene>
    <name evidence="3" type="ORF">B0F87_110101</name>
</gene>
<dbReference type="EMBL" id="PTIZ01000010">
    <property type="protein sequence ID" value="PPK74306.1"/>
    <property type="molecule type" value="Genomic_DNA"/>
</dbReference>
<dbReference type="RefSeq" id="WP_104429932.1">
    <property type="nucleotide sequence ID" value="NZ_PTIZ01000010.1"/>
</dbReference>
<sequence>MKMVYNWINIIQDYLLPPTCILCGNPGHNSRDICHSCYTHLPRNNLCCYRCAEILETPTTAPVLCGRCLSRHPAFDETYAPFIHQGAIRHLIGTLKFGANYKNARLLGMLLADHLKQTAERPDLIVPVPLHKTRYRERGFNQAIEIARTVAKEMQIPLDLTSCRRNRDTPHQTQLPAKKRRKNLKNAFSIIKPIHARHIAILDDVMTTGSTTHELAYALKKAGASRVDVWVCARA</sequence>
<dbReference type="SUPFAM" id="SSF53271">
    <property type="entry name" value="PRTase-like"/>
    <property type="match status" value="1"/>
</dbReference>
<evidence type="ECO:0000313" key="4">
    <source>
        <dbReference type="Proteomes" id="UP000240010"/>
    </source>
</evidence>
<protein>
    <submittedName>
        <fullName evidence="3">ComF family protein</fullName>
    </submittedName>
</protein>
<evidence type="ECO:0000313" key="3">
    <source>
        <dbReference type="EMBL" id="PPK74306.1"/>
    </source>
</evidence>
<comment type="similarity">
    <text evidence="1">Belongs to the ComF/GntX family.</text>
</comment>
<dbReference type="AlphaFoldDB" id="A0A2S6HA58"/>
<dbReference type="PANTHER" id="PTHR47505:SF1">
    <property type="entry name" value="DNA UTILIZATION PROTEIN YHGH"/>
    <property type="match status" value="1"/>
</dbReference>
<comment type="caution">
    <text evidence="3">The sequence shown here is derived from an EMBL/GenBank/DDBJ whole genome shotgun (WGS) entry which is preliminary data.</text>
</comment>
<name>A0A2S6HA58_9GAMM</name>
<dbReference type="InterPro" id="IPR000836">
    <property type="entry name" value="PRTase_dom"/>
</dbReference>
<accession>A0A2S6HA58</accession>
<proteinExistence type="inferred from homology"/>
<feature type="domain" description="Double zinc ribbon" evidence="2">
    <location>
        <begin position="12"/>
        <end position="69"/>
    </location>
</feature>
<dbReference type="InterPro" id="IPR051910">
    <property type="entry name" value="ComF/GntX_DNA_util-trans"/>
</dbReference>
<dbReference type="CDD" id="cd06223">
    <property type="entry name" value="PRTases_typeI"/>
    <property type="match status" value="1"/>
</dbReference>
<dbReference type="Proteomes" id="UP000240010">
    <property type="component" value="Unassembled WGS sequence"/>
</dbReference>
<reference evidence="3 4" key="1">
    <citation type="submission" date="2018-02" db="EMBL/GenBank/DDBJ databases">
        <title>Subsurface microbial communities from deep shales in Ohio and West Virginia, USA.</title>
        <authorList>
            <person name="Wrighton K."/>
        </authorList>
    </citation>
    <scope>NUCLEOTIDE SEQUENCE [LARGE SCALE GENOMIC DNA]</scope>
    <source>
        <strain evidence="3 4">OWC-DMM</strain>
    </source>
</reference>
<evidence type="ECO:0000259" key="2">
    <source>
        <dbReference type="Pfam" id="PF18912"/>
    </source>
</evidence>